<protein>
    <submittedName>
        <fullName evidence="1">Uncharacterized protein</fullName>
    </submittedName>
</protein>
<gene>
    <name evidence="1" type="ORF">BRYFOR_05489</name>
</gene>
<dbReference type="EMBL" id="ACCL02000002">
    <property type="protein sequence ID" value="EET62454.1"/>
    <property type="molecule type" value="Genomic_DNA"/>
</dbReference>
<sequence>MYVQYLCSCTCSHISLYQYLRKCTRKKILKKDDICNIFPNVTIHSLPPACAVRNNQNHLRK</sequence>
<dbReference type="AlphaFoldDB" id="C6LA47"/>
<comment type="caution">
    <text evidence="1">The sequence shown here is derived from an EMBL/GenBank/DDBJ whole genome shotgun (WGS) entry which is preliminary data.</text>
</comment>
<accession>C6LA47</accession>
<reference evidence="1" key="1">
    <citation type="submission" date="2009-07" db="EMBL/GenBank/DDBJ databases">
        <authorList>
            <person name="Weinstock G."/>
            <person name="Sodergren E."/>
            <person name="Clifton S."/>
            <person name="Fulton L."/>
            <person name="Fulton B."/>
            <person name="Courtney L."/>
            <person name="Fronick C."/>
            <person name="Harrison M."/>
            <person name="Strong C."/>
            <person name="Farmer C."/>
            <person name="Delahaunty K."/>
            <person name="Markovic C."/>
            <person name="Hall O."/>
            <person name="Minx P."/>
            <person name="Tomlinson C."/>
            <person name="Mitreva M."/>
            <person name="Nelson J."/>
            <person name="Hou S."/>
            <person name="Wollam A."/>
            <person name="Pepin K.H."/>
            <person name="Johnson M."/>
            <person name="Bhonagiri V."/>
            <person name="Nash W.E."/>
            <person name="Warren W."/>
            <person name="Chinwalla A."/>
            <person name="Mardis E.R."/>
            <person name="Wilson R.K."/>
        </authorList>
    </citation>
    <scope>NUCLEOTIDE SEQUENCE [LARGE SCALE GENOMIC DNA]</scope>
    <source>
        <strain evidence="1">DSM 14469</strain>
    </source>
</reference>
<organism evidence="1 2">
    <name type="scientific">Marvinbryantia formatexigens DSM 14469</name>
    <dbReference type="NCBI Taxonomy" id="478749"/>
    <lineage>
        <taxon>Bacteria</taxon>
        <taxon>Bacillati</taxon>
        <taxon>Bacillota</taxon>
        <taxon>Clostridia</taxon>
        <taxon>Lachnospirales</taxon>
        <taxon>Lachnospiraceae</taxon>
        <taxon>Marvinbryantia</taxon>
    </lineage>
</organism>
<keyword evidence="2" id="KW-1185">Reference proteome</keyword>
<name>C6LA47_9FIRM</name>
<evidence type="ECO:0000313" key="1">
    <source>
        <dbReference type="EMBL" id="EET62454.1"/>
    </source>
</evidence>
<proteinExistence type="predicted"/>
<evidence type="ECO:0000313" key="2">
    <source>
        <dbReference type="Proteomes" id="UP000005561"/>
    </source>
</evidence>
<dbReference type="Proteomes" id="UP000005561">
    <property type="component" value="Unassembled WGS sequence"/>
</dbReference>